<dbReference type="PROSITE" id="PS51294">
    <property type="entry name" value="HTH_MYB"/>
    <property type="match status" value="1"/>
</dbReference>
<dbReference type="Proteomes" id="UP000747399">
    <property type="component" value="Unassembled WGS sequence"/>
</dbReference>
<dbReference type="CDD" id="cd00167">
    <property type="entry name" value="SANT"/>
    <property type="match status" value="1"/>
</dbReference>
<dbReference type="EMBL" id="BNCO01000008">
    <property type="protein sequence ID" value="GIL49851.1"/>
    <property type="molecule type" value="Genomic_DNA"/>
</dbReference>
<feature type="domain" description="Myb-like" evidence="2">
    <location>
        <begin position="57"/>
        <end position="107"/>
    </location>
</feature>
<dbReference type="InterPro" id="IPR017930">
    <property type="entry name" value="Myb_dom"/>
</dbReference>
<dbReference type="InterPro" id="IPR009057">
    <property type="entry name" value="Homeodomain-like_sf"/>
</dbReference>
<feature type="compositionally biased region" description="Low complexity" evidence="1">
    <location>
        <begin position="889"/>
        <end position="902"/>
    </location>
</feature>
<dbReference type="GO" id="GO:0000981">
    <property type="term" value="F:DNA-binding transcription factor activity, RNA polymerase II-specific"/>
    <property type="evidence" value="ECO:0007669"/>
    <property type="project" value="TreeGrafter"/>
</dbReference>
<sequence>MLVLGDRVDEELALGPEDMPWQPYNACSGTGGSNDDHHQPLVHRSPLARGSHGMGLERRQIRPEWTRQEEEILVLQHCERGNSWSAIAEHLPGRTAVEVKDIWHGTLRGNNVRSPSLLRAYILELQNHGVSANAREKAYRAARQKIPHDDGTVCKTDYSDITGAGARAGAPAAEEEATSSGEASDPAIAQRHTALLGHHVNPQLQPYSSAPTLATGASLRPQVGTLQHVCPGADGHDDAAHQSPSLQRSRPARRKPRSCPQGLTQPQGHTPDKGPQRLQQPLDRPAGSLMPRSRDPRRVVMAANQGGDQSAQLHQRLVDDDLQYSGFAAGCCSGPELDPGTRIPRKRAHSSCDRGLMPAQPAPAPVQPGPAPLSHQVDIAGAAVPHVLPLAPRGAELRPVMLQAEQQPQQQREQVAGDDGPRVKRPRSGQQWLLAEEQSPAVGGGGACWTTTQQRGPHDGEGGRQQHRIVDGEGVPSWRDADEEWAAGTGLKAVMEEAIRNGASSNELAFLQMMWRQSTATMARSGCPQAMLLQQDDGVAAVVAPLPAGARHAGADSPAAALWMPPTKELPLAQRLAEHRLLAEAKALVEAEELYRLTRLRLCLAMQLEAAEEQRNGPPWAAPSSPSVAAPVADRPVAAATGSDDAALYNTTQAAIGRCAPAPATGTATSPATIAADAAGDPIPEVGPPLQRPRNPPGRHEEVLAAAAAAAKVLALQLPARVPLLGGLGGLGPTAASMQPWWAQQQEWPQQKQKQQKHKQELRVDFMRRGRNVSEVLDSGMRMRKVSELVLSPPICSSGAVKGRHPQAPDETRHADDSLHRGHGAAAAAAAAAVAMAMAVPSKAEACHQQSAKRRPDLHENALPNRIGKKQRTKQKPQQIQLRQASMPQQQQVRSRQRQLQRGIPCDYEYDSLGVDALESDVAKALLSFSQFTADPGSSRGAAK</sequence>
<evidence type="ECO:0000259" key="3">
    <source>
        <dbReference type="PROSITE" id="PS51294"/>
    </source>
</evidence>
<dbReference type="SUPFAM" id="SSF46689">
    <property type="entry name" value="Homeodomain-like"/>
    <property type="match status" value="1"/>
</dbReference>
<name>A0A8J4AYJ7_9CHLO</name>
<feature type="compositionally biased region" description="Low complexity" evidence="1">
    <location>
        <begin position="404"/>
        <end position="414"/>
    </location>
</feature>
<gene>
    <name evidence="4" type="ORF">Vafri_6164</name>
</gene>
<evidence type="ECO:0000256" key="1">
    <source>
        <dbReference type="SAM" id="MobiDB-lite"/>
    </source>
</evidence>
<feature type="region of interest" description="Disordered" evidence="1">
    <location>
        <begin position="404"/>
        <end position="469"/>
    </location>
</feature>
<protein>
    <submittedName>
        <fullName evidence="4">Uncharacterized protein</fullName>
    </submittedName>
</protein>
<feature type="region of interest" description="Disordered" evidence="1">
    <location>
        <begin position="26"/>
        <end position="57"/>
    </location>
</feature>
<comment type="caution">
    <text evidence="4">The sequence shown here is derived from an EMBL/GenBank/DDBJ whole genome shotgun (WGS) entry which is preliminary data.</text>
</comment>
<proteinExistence type="predicted"/>
<feature type="compositionally biased region" description="Pro residues" evidence="1">
    <location>
        <begin position="685"/>
        <end position="696"/>
    </location>
</feature>
<dbReference type="PANTHER" id="PTHR45614">
    <property type="entry name" value="MYB PROTEIN-RELATED"/>
    <property type="match status" value="1"/>
</dbReference>
<dbReference type="Pfam" id="PF00249">
    <property type="entry name" value="Myb_DNA-binding"/>
    <property type="match status" value="1"/>
</dbReference>
<dbReference type="Gene3D" id="1.10.10.60">
    <property type="entry name" value="Homeodomain-like"/>
    <property type="match status" value="1"/>
</dbReference>
<dbReference type="InterPro" id="IPR050560">
    <property type="entry name" value="MYB_TF"/>
</dbReference>
<dbReference type="InterPro" id="IPR001005">
    <property type="entry name" value="SANT/Myb"/>
</dbReference>
<evidence type="ECO:0000259" key="2">
    <source>
        <dbReference type="PROSITE" id="PS50090"/>
    </source>
</evidence>
<feature type="domain" description="HTH myb-type" evidence="3">
    <location>
        <begin position="57"/>
        <end position="111"/>
    </location>
</feature>
<dbReference type="PANTHER" id="PTHR45614:SF150">
    <property type="entry name" value="MYB-LIKE DNA-BINDING DOMAIN CONTAINING PROTEIN, EXPRESSED"/>
    <property type="match status" value="1"/>
</dbReference>
<feature type="region of interest" description="Disordered" evidence="1">
    <location>
        <begin position="226"/>
        <end position="295"/>
    </location>
</feature>
<feature type="region of interest" description="Disordered" evidence="1">
    <location>
        <begin position="165"/>
        <end position="184"/>
    </location>
</feature>
<evidence type="ECO:0000313" key="4">
    <source>
        <dbReference type="EMBL" id="GIL49851.1"/>
    </source>
</evidence>
<dbReference type="GO" id="GO:0000978">
    <property type="term" value="F:RNA polymerase II cis-regulatory region sequence-specific DNA binding"/>
    <property type="evidence" value="ECO:0007669"/>
    <property type="project" value="TreeGrafter"/>
</dbReference>
<feature type="compositionally biased region" description="Basic and acidic residues" evidence="1">
    <location>
        <begin position="456"/>
        <end position="469"/>
    </location>
</feature>
<dbReference type="GO" id="GO:0005634">
    <property type="term" value="C:nucleus"/>
    <property type="evidence" value="ECO:0007669"/>
    <property type="project" value="TreeGrafter"/>
</dbReference>
<feature type="compositionally biased region" description="Basic and acidic residues" evidence="1">
    <location>
        <begin position="807"/>
        <end position="820"/>
    </location>
</feature>
<keyword evidence="5" id="KW-1185">Reference proteome</keyword>
<dbReference type="SMART" id="SM00717">
    <property type="entry name" value="SANT"/>
    <property type="match status" value="1"/>
</dbReference>
<feature type="region of interest" description="Disordered" evidence="1">
    <location>
        <begin position="797"/>
        <end position="824"/>
    </location>
</feature>
<dbReference type="AlphaFoldDB" id="A0A8J4AYJ7"/>
<organism evidence="4 5">
    <name type="scientific">Volvox africanus</name>
    <dbReference type="NCBI Taxonomy" id="51714"/>
    <lineage>
        <taxon>Eukaryota</taxon>
        <taxon>Viridiplantae</taxon>
        <taxon>Chlorophyta</taxon>
        <taxon>core chlorophytes</taxon>
        <taxon>Chlorophyceae</taxon>
        <taxon>CS clade</taxon>
        <taxon>Chlamydomonadales</taxon>
        <taxon>Volvocaceae</taxon>
        <taxon>Volvox</taxon>
    </lineage>
</organism>
<dbReference type="PROSITE" id="PS50090">
    <property type="entry name" value="MYB_LIKE"/>
    <property type="match status" value="1"/>
</dbReference>
<feature type="region of interest" description="Disordered" evidence="1">
    <location>
        <begin position="845"/>
        <end position="902"/>
    </location>
</feature>
<feature type="compositionally biased region" description="Polar residues" evidence="1">
    <location>
        <begin position="876"/>
        <end position="888"/>
    </location>
</feature>
<reference evidence="4" key="1">
    <citation type="journal article" date="2021" name="Proc. Natl. Acad. Sci. U.S.A.">
        <title>Three genomes in the algal genus Volvox reveal the fate of a haploid sex-determining region after a transition to homothallism.</title>
        <authorList>
            <person name="Yamamoto K."/>
            <person name="Hamaji T."/>
            <person name="Kawai-Toyooka H."/>
            <person name="Matsuzaki R."/>
            <person name="Takahashi F."/>
            <person name="Nishimura Y."/>
            <person name="Kawachi M."/>
            <person name="Noguchi H."/>
            <person name="Minakuchi Y."/>
            <person name="Umen J.G."/>
            <person name="Toyoda A."/>
            <person name="Nozaki H."/>
        </authorList>
    </citation>
    <scope>NUCLEOTIDE SEQUENCE</scope>
    <source>
        <strain evidence="4">NIES-3780</strain>
    </source>
</reference>
<evidence type="ECO:0000313" key="5">
    <source>
        <dbReference type="Proteomes" id="UP000747399"/>
    </source>
</evidence>
<accession>A0A8J4AYJ7</accession>
<feature type="region of interest" description="Disordered" evidence="1">
    <location>
        <begin position="678"/>
        <end position="698"/>
    </location>
</feature>